<evidence type="ECO:0000256" key="1">
    <source>
        <dbReference type="ARBA" id="ARBA00023125"/>
    </source>
</evidence>
<feature type="domain" description="HMG box" evidence="4">
    <location>
        <begin position="2"/>
        <end position="65"/>
    </location>
</feature>
<dbReference type="SMART" id="SM00398">
    <property type="entry name" value="HMG"/>
    <property type="match status" value="1"/>
</dbReference>
<gene>
    <name evidence="5" type="ORF">BCR32DRAFT_181759</name>
</gene>
<dbReference type="GO" id="GO:0005634">
    <property type="term" value="C:nucleus"/>
    <property type="evidence" value="ECO:0007669"/>
    <property type="project" value="UniProtKB-UniRule"/>
</dbReference>
<dbReference type="CDD" id="cd01389">
    <property type="entry name" value="HMG-box_ROX1-like"/>
    <property type="match status" value="1"/>
</dbReference>
<accession>A0A1Y1XHU7</accession>
<dbReference type="PANTHER" id="PTHR45789">
    <property type="entry name" value="FI18025P1"/>
    <property type="match status" value="1"/>
</dbReference>
<dbReference type="AlphaFoldDB" id="A0A1Y1XHU7"/>
<evidence type="ECO:0000259" key="4">
    <source>
        <dbReference type="PROSITE" id="PS50118"/>
    </source>
</evidence>
<dbReference type="InterPro" id="IPR036910">
    <property type="entry name" value="HMG_box_dom_sf"/>
</dbReference>
<evidence type="ECO:0000313" key="5">
    <source>
        <dbReference type="EMBL" id="ORX85319.1"/>
    </source>
</evidence>
<evidence type="ECO:0000256" key="2">
    <source>
        <dbReference type="ARBA" id="ARBA00023242"/>
    </source>
</evidence>
<reference evidence="5 6" key="2">
    <citation type="submission" date="2016-08" db="EMBL/GenBank/DDBJ databases">
        <title>Pervasive Adenine N6-methylation of Active Genes in Fungi.</title>
        <authorList>
            <consortium name="DOE Joint Genome Institute"/>
            <person name="Mondo S.J."/>
            <person name="Dannebaum R.O."/>
            <person name="Kuo R.C."/>
            <person name="Labutti K."/>
            <person name="Haridas S."/>
            <person name="Kuo A."/>
            <person name="Salamov A."/>
            <person name="Ahrendt S.R."/>
            <person name="Lipzen A."/>
            <person name="Sullivan W."/>
            <person name="Andreopoulos W.B."/>
            <person name="Clum A."/>
            <person name="Lindquist E."/>
            <person name="Daum C."/>
            <person name="Ramamoorthy G.K."/>
            <person name="Gryganskyi A."/>
            <person name="Culley D."/>
            <person name="Magnuson J.K."/>
            <person name="James T.Y."/>
            <person name="O'Malley M.A."/>
            <person name="Stajich J.E."/>
            <person name="Spatafora J.W."/>
            <person name="Visel A."/>
            <person name="Grigoriev I.V."/>
        </authorList>
    </citation>
    <scope>NUCLEOTIDE SEQUENCE [LARGE SCALE GENOMIC DNA]</scope>
    <source>
        <strain evidence="5 6">S4</strain>
    </source>
</reference>
<keyword evidence="2 3" id="KW-0539">Nucleus</keyword>
<feature type="DNA-binding region" description="HMG box" evidence="3">
    <location>
        <begin position="2"/>
        <end position="65"/>
    </location>
</feature>
<sequence>KIPRPKNSFIFYLQDKTPSFLKINPNINRREVSREVGKMWRNETEEVKKYYAEKARIELENHKLK</sequence>
<dbReference type="OrthoDB" id="6247875at2759"/>
<dbReference type="EMBL" id="MCFG01000037">
    <property type="protein sequence ID" value="ORX85319.1"/>
    <property type="molecule type" value="Genomic_DNA"/>
</dbReference>
<proteinExistence type="predicted"/>
<comment type="caution">
    <text evidence="5">The sequence shown here is derived from an EMBL/GenBank/DDBJ whole genome shotgun (WGS) entry which is preliminary data.</text>
</comment>
<organism evidence="5 6">
    <name type="scientific">Anaeromyces robustus</name>
    <dbReference type="NCBI Taxonomy" id="1754192"/>
    <lineage>
        <taxon>Eukaryota</taxon>
        <taxon>Fungi</taxon>
        <taxon>Fungi incertae sedis</taxon>
        <taxon>Chytridiomycota</taxon>
        <taxon>Chytridiomycota incertae sedis</taxon>
        <taxon>Neocallimastigomycetes</taxon>
        <taxon>Neocallimastigales</taxon>
        <taxon>Neocallimastigaceae</taxon>
        <taxon>Anaeromyces</taxon>
    </lineage>
</organism>
<dbReference type="PROSITE" id="PS50118">
    <property type="entry name" value="HMG_BOX_2"/>
    <property type="match status" value="1"/>
</dbReference>
<dbReference type="GO" id="GO:0000981">
    <property type="term" value="F:DNA-binding transcription factor activity, RNA polymerase II-specific"/>
    <property type="evidence" value="ECO:0007669"/>
    <property type="project" value="TreeGrafter"/>
</dbReference>
<dbReference type="Proteomes" id="UP000193944">
    <property type="component" value="Unassembled WGS sequence"/>
</dbReference>
<keyword evidence="6" id="KW-1185">Reference proteome</keyword>
<feature type="non-terminal residue" evidence="5">
    <location>
        <position position="65"/>
    </location>
</feature>
<dbReference type="SUPFAM" id="SSF47095">
    <property type="entry name" value="HMG-box"/>
    <property type="match status" value="1"/>
</dbReference>
<dbReference type="InterPro" id="IPR009071">
    <property type="entry name" value="HMG_box_dom"/>
</dbReference>
<dbReference type="PANTHER" id="PTHR45789:SF2">
    <property type="entry name" value="FI18025P1"/>
    <property type="match status" value="1"/>
</dbReference>
<protein>
    <submittedName>
        <fullName evidence="5">Mating-type protein MAT1-2</fullName>
    </submittedName>
</protein>
<feature type="non-terminal residue" evidence="5">
    <location>
        <position position="1"/>
    </location>
</feature>
<reference evidence="5 6" key="1">
    <citation type="submission" date="2016-08" db="EMBL/GenBank/DDBJ databases">
        <title>A Parts List for Fungal Cellulosomes Revealed by Comparative Genomics.</title>
        <authorList>
            <consortium name="DOE Joint Genome Institute"/>
            <person name="Haitjema C.H."/>
            <person name="Gilmore S.P."/>
            <person name="Henske J.K."/>
            <person name="Solomon K.V."/>
            <person name="De Groot R."/>
            <person name="Kuo A."/>
            <person name="Mondo S.J."/>
            <person name="Salamov A.A."/>
            <person name="Labutti K."/>
            <person name="Zhao Z."/>
            <person name="Chiniquy J."/>
            <person name="Barry K."/>
            <person name="Brewer H.M."/>
            <person name="Purvine S.O."/>
            <person name="Wright A.T."/>
            <person name="Boxma B."/>
            <person name="Van Alen T."/>
            <person name="Hackstein J.H."/>
            <person name="Baker S.E."/>
            <person name="Grigoriev I.V."/>
            <person name="O'Malley M.A."/>
        </authorList>
    </citation>
    <scope>NUCLEOTIDE SEQUENCE [LARGE SCALE GENOMIC DNA]</scope>
    <source>
        <strain evidence="5 6">S4</strain>
    </source>
</reference>
<evidence type="ECO:0000313" key="6">
    <source>
        <dbReference type="Proteomes" id="UP000193944"/>
    </source>
</evidence>
<dbReference type="InterPro" id="IPR051356">
    <property type="entry name" value="SOX/SOX-like_TF"/>
</dbReference>
<evidence type="ECO:0000256" key="3">
    <source>
        <dbReference type="PROSITE-ProRule" id="PRU00267"/>
    </source>
</evidence>
<dbReference type="Pfam" id="PF00505">
    <property type="entry name" value="HMG_box"/>
    <property type="match status" value="1"/>
</dbReference>
<dbReference type="GO" id="GO:0000978">
    <property type="term" value="F:RNA polymerase II cis-regulatory region sequence-specific DNA binding"/>
    <property type="evidence" value="ECO:0007669"/>
    <property type="project" value="TreeGrafter"/>
</dbReference>
<keyword evidence="1 3" id="KW-0238">DNA-binding</keyword>
<dbReference type="Gene3D" id="1.10.30.10">
    <property type="entry name" value="High mobility group box domain"/>
    <property type="match status" value="1"/>
</dbReference>
<dbReference type="STRING" id="1754192.A0A1Y1XHU7"/>
<name>A0A1Y1XHU7_9FUNG</name>